<proteinExistence type="predicted"/>
<sequence>MYAIRRQTMLYDENQHIDAKGAMEKAGGGPLATQMNNRRAFGDIGNLVGDLSVRCNVSKNVTQEPVRATEPNSYGCSAQPLAASVSDAEKFTAWGAKQRRTLRDGSTATFNLPRELTNSTFQTVSQPVRRNRISPLPTAKKQEATLISRTAEAADCAAFDLEMLEVYEEALPDIDQADAGNHLAVAEYVQDLYGFYRICEVGTDAFVFPDYMSKQADINEKMRAILVDWLIEVHLKFKLMPETLFLTMNLIDRYLSAQNVSRRHLQLVGVTAMLLAAKYEEIWAPEVQDFVVISDGAYTRDQVLAMEKKILNTLSFNLTVPTPYMFIVRFLKAASADRQLNLLAFFLLELCLVEYAMVKFTPSMLAAAAVYTAQCTLKKIPSWNYVLQSHTGYKEGHLKECAGMIVGFHQKAAEGNLTVVHKKYASSKFSSVSMLHPASWLQEEEERESCMSA</sequence>
<accession>A0ACC2CSK4</accession>
<dbReference type="Proteomes" id="UP001162992">
    <property type="component" value="Chromosome 9"/>
</dbReference>
<organism evidence="1 2">
    <name type="scientific">Diphasiastrum complanatum</name>
    <name type="common">Issler's clubmoss</name>
    <name type="synonym">Lycopodium complanatum</name>
    <dbReference type="NCBI Taxonomy" id="34168"/>
    <lineage>
        <taxon>Eukaryota</taxon>
        <taxon>Viridiplantae</taxon>
        <taxon>Streptophyta</taxon>
        <taxon>Embryophyta</taxon>
        <taxon>Tracheophyta</taxon>
        <taxon>Lycopodiopsida</taxon>
        <taxon>Lycopodiales</taxon>
        <taxon>Lycopodiaceae</taxon>
        <taxon>Lycopodioideae</taxon>
        <taxon>Diphasiastrum</taxon>
    </lineage>
</organism>
<keyword evidence="2" id="KW-1185">Reference proteome</keyword>
<comment type="caution">
    <text evidence="1">The sequence shown here is derived from an EMBL/GenBank/DDBJ whole genome shotgun (WGS) entry which is preliminary data.</text>
</comment>
<gene>
    <name evidence="1" type="ORF">O6H91_09G099800</name>
</gene>
<reference evidence="2" key="1">
    <citation type="journal article" date="2024" name="Proc. Natl. Acad. Sci. U.S.A.">
        <title>Extraordinary preservation of gene collinearity over three hundred million years revealed in homosporous lycophytes.</title>
        <authorList>
            <person name="Li C."/>
            <person name="Wickell D."/>
            <person name="Kuo L.Y."/>
            <person name="Chen X."/>
            <person name="Nie B."/>
            <person name="Liao X."/>
            <person name="Peng D."/>
            <person name="Ji J."/>
            <person name="Jenkins J."/>
            <person name="Williams M."/>
            <person name="Shu S."/>
            <person name="Plott C."/>
            <person name="Barry K."/>
            <person name="Rajasekar S."/>
            <person name="Grimwood J."/>
            <person name="Han X."/>
            <person name="Sun S."/>
            <person name="Hou Z."/>
            <person name="He W."/>
            <person name="Dai G."/>
            <person name="Sun C."/>
            <person name="Schmutz J."/>
            <person name="Leebens-Mack J.H."/>
            <person name="Li F.W."/>
            <person name="Wang L."/>
        </authorList>
    </citation>
    <scope>NUCLEOTIDE SEQUENCE [LARGE SCALE GENOMIC DNA]</scope>
    <source>
        <strain evidence="2">cv. PW_Plant_1</strain>
    </source>
</reference>
<dbReference type="EMBL" id="CM055100">
    <property type="protein sequence ID" value="KAJ7544947.1"/>
    <property type="molecule type" value="Genomic_DNA"/>
</dbReference>
<name>A0ACC2CSK4_DIPCM</name>
<evidence type="ECO:0000313" key="1">
    <source>
        <dbReference type="EMBL" id="KAJ7544947.1"/>
    </source>
</evidence>
<evidence type="ECO:0000313" key="2">
    <source>
        <dbReference type="Proteomes" id="UP001162992"/>
    </source>
</evidence>
<protein>
    <submittedName>
        <fullName evidence="1">Uncharacterized protein</fullName>
    </submittedName>
</protein>